<dbReference type="InterPro" id="IPR012999">
    <property type="entry name" value="Pyr_OxRdtase_I_AS"/>
</dbReference>
<comment type="subcellular location">
    <subcellularLocation>
        <location evidence="1">Cytoplasm</location>
    </subcellularLocation>
</comment>
<dbReference type="Gene3D" id="3.50.50.60">
    <property type="entry name" value="FAD/NAD(P)-binding domain"/>
    <property type="match status" value="2"/>
</dbReference>
<accession>A0A1I1GMJ2</accession>
<protein>
    <recommendedName>
        <fullName evidence="4 16">Dihydrolipoyl dehydrogenase</fullName>
        <ecNumber evidence="3 16">1.8.1.4</ecNumber>
    </recommendedName>
</protein>
<feature type="active site" description="Proton acceptor" evidence="13">
    <location>
        <position position="458"/>
    </location>
</feature>
<keyword evidence="6 16" id="KW-0285">Flavoprotein</keyword>
<dbReference type="SUPFAM" id="SSF55424">
    <property type="entry name" value="FAD/NAD-linked reductases, dimerisation (C-terminal) domain"/>
    <property type="match status" value="1"/>
</dbReference>
<dbReference type="PRINTS" id="PR00411">
    <property type="entry name" value="PNDRDTASEI"/>
</dbReference>
<dbReference type="Pfam" id="PF02852">
    <property type="entry name" value="Pyr_redox_dim"/>
    <property type="match status" value="1"/>
</dbReference>
<evidence type="ECO:0000256" key="3">
    <source>
        <dbReference type="ARBA" id="ARBA00012608"/>
    </source>
</evidence>
<dbReference type="PANTHER" id="PTHR22912:SF224">
    <property type="entry name" value="DIHYDROLIPOYL DEHYDROGENASE"/>
    <property type="match status" value="1"/>
</dbReference>
<dbReference type="AlphaFoldDB" id="A0A1I1GMJ2"/>
<evidence type="ECO:0000256" key="14">
    <source>
        <dbReference type="PIRSR" id="PIRSR000350-3"/>
    </source>
</evidence>
<evidence type="ECO:0000256" key="1">
    <source>
        <dbReference type="ARBA" id="ARBA00004496"/>
    </source>
</evidence>
<comment type="cofactor">
    <cofactor evidence="14 16">
        <name>FAD</name>
        <dbReference type="ChEBI" id="CHEBI:57692"/>
    </cofactor>
    <text evidence="14 16">Binds 1 FAD per subunit.</text>
</comment>
<evidence type="ECO:0000256" key="8">
    <source>
        <dbReference type="ARBA" id="ARBA00023002"/>
    </source>
</evidence>
<evidence type="ECO:0000256" key="11">
    <source>
        <dbReference type="ARBA" id="ARBA00023284"/>
    </source>
</evidence>
<evidence type="ECO:0000256" key="6">
    <source>
        <dbReference type="ARBA" id="ARBA00022630"/>
    </source>
</evidence>
<dbReference type="EMBL" id="FOLY01000001">
    <property type="protein sequence ID" value="SFC10523.1"/>
    <property type="molecule type" value="Genomic_DNA"/>
</dbReference>
<evidence type="ECO:0000259" key="17">
    <source>
        <dbReference type="Pfam" id="PF02852"/>
    </source>
</evidence>
<dbReference type="Gene3D" id="3.30.390.30">
    <property type="match status" value="1"/>
</dbReference>
<proteinExistence type="inferred from homology"/>
<organism evidence="19 20">
    <name type="scientific">Kushneria avicenniae</name>
    <dbReference type="NCBI Taxonomy" id="402385"/>
    <lineage>
        <taxon>Bacteria</taxon>
        <taxon>Pseudomonadati</taxon>
        <taxon>Pseudomonadota</taxon>
        <taxon>Gammaproteobacteria</taxon>
        <taxon>Oceanospirillales</taxon>
        <taxon>Halomonadaceae</taxon>
        <taxon>Kushneria</taxon>
    </lineage>
</organism>
<evidence type="ECO:0000256" key="13">
    <source>
        <dbReference type="PIRSR" id="PIRSR000350-2"/>
    </source>
</evidence>
<sequence>MNRTGIHMADKFDVIVIGAGPGGYVAAIRAAQLGMKVACVEKWVNKSGKTVHGGTCLNVGCIPSKALLETSHKFVEARDDYDDLGIHASDVQIDIEKMMARKDKTVANLTGGISALFKANGVTALEGTGKLLPGKKVEVTDHDGNSATHEAENVVIASGSVPVEIPPAPLTEGLIVDSSGALEFQEVPRRLGVIGAGVIGLELGSVWSRLGSEVTVLEALDSFLPVVDEQIAKETKKLLGKQGLDIRMGARVTGTDIKDNEVVVKYTDSSGEQEQTFDKLIVCVGRRPYTQNLLADGTGVELDERGFIQVDDTCQTNAPGVFAIGDVVRGPMLAHKGSEEGMMVADIIHGEKAQMNYDAIPSVIYTAPEVAWVGMSEQQAKKEGFEVKSGVFPFSASGRAMANNATEGMAKVVTDASTDRILGVHIIGQHAGELIAQGVIAMEFGSSAEDLALTCFAHPTLSEAVHEAALAVEGHAIHMANRKKR</sequence>
<dbReference type="NCBIfam" id="TIGR01350">
    <property type="entry name" value="lipoamide_DH"/>
    <property type="match status" value="1"/>
</dbReference>
<evidence type="ECO:0000256" key="2">
    <source>
        <dbReference type="ARBA" id="ARBA00007532"/>
    </source>
</evidence>
<comment type="similarity">
    <text evidence="2 16">Belongs to the class-I pyridine nucleotide-disulfide oxidoreductase family.</text>
</comment>
<evidence type="ECO:0000256" key="10">
    <source>
        <dbReference type="ARBA" id="ARBA00023157"/>
    </source>
</evidence>
<dbReference type="GO" id="GO:0004148">
    <property type="term" value="F:dihydrolipoyl dehydrogenase (NADH) activity"/>
    <property type="evidence" value="ECO:0007669"/>
    <property type="project" value="UniProtKB-EC"/>
</dbReference>
<evidence type="ECO:0000256" key="5">
    <source>
        <dbReference type="ARBA" id="ARBA00022490"/>
    </source>
</evidence>
<keyword evidence="11 16" id="KW-0676">Redox-active center</keyword>
<keyword evidence="7 14" id="KW-0274">FAD</keyword>
<dbReference type="InterPro" id="IPR001100">
    <property type="entry name" value="Pyr_nuc-diS_OxRdtase"/>
</dbReference>
<dbReference type="PROSITE" id="PS00076">
    <property type="entry name" value="PYRIDINE_REDOX_1"/>
    <property type="match status" value="1"/>
</dbReference>
<evidence type="ECO:0000256" key="9">
    <source>
        <dbReference type="ARBA" id="ARBA00023027"/>
    </source>
</evidence>
<feature type="binding site" evidence="14">
    <location>
        <begin position="195"/>
        <end position="202"/>
    </location>
    <ligand>
        <name>NAD(+)</name>
        <dbReference type="ChEBI" id="CHEBI:57540"/>
    </ligand>
</feature>
<evidence type="ECO:0000256" key="16">
    <source>
        <dbReference type="RuleBase" id="RU003692"/>
    </source>
</evidence>
<feature type="domain" description="Pyridine nucleotide-disulphide oxidoreductase dimerisation" evidence="17">
    <location>
        <begin position="360"/>
        <end position="469"/>
    </location>
</feature>
<dbReference type="PRINTS" id="PR00368">
    <property type="entry name" value="FADPNR"/>
</dbReference>
<dbReference type="InterPro" id="IPR006258">
    <property type="entry name" value="Lipoamide_DH"/>
</dbReference>
<dbReference type="InterPro" id="IPR036188">
    <property type="entry name" value="FAD/NAD-bd_sf"/>
</dbReference>
<dbReference type="FunFam" id="3.30.390.30:FF:000001">
    <property type="entry name" value="Dihydrolipoyl dehydrogenase"/>
    <property type="match status" value="1"/>
</dbReference>
<feature type="binding site" evidence="14">
    <location>
        <position position="218"/>
    </location>
    <ligand>
        <name>NAD(+)</name>
        <dbReference type="ChEBI" id="CHEBI:57540"/>
    </ligand>
</feature>
<feature type="binding site" evidence="14">
    <location>
        <position position="285"/>
    </location>
    <ligand>
        <name>NAD(+)</name>
        <dbReference type="ChEBI" id="CHEBI:57540"/>
    </ligand>
</feature>
<dbReference type="STRING" id="402385.SAMN05421848_0562"/>
<dbReference type="GO" id="GO:0006103">
    <property type="term" value="P:2-oxoglutarate metabolic process"/>
    <property type="evidence" value="ECO:0007669"/>
    <property type="project" value="TreeGrafter"/>
</dbReference>
<dbReference type="GO" id="GO:0050660">
    <property type="term" value="F:flavin adenine dinucleotide binding"/>
    <property type="evidence" value="ECO:0007669"/>
    <property type="project" value="InterPro"/>
</dbReference>
<comment type="catalytic activity">
    <reaction evidence="12 16">
        <text>N(6)-[(R)-dihydrolipoyl]-L-lysyl-[protein] + NAD(+) = N(6)-[(R)-lipoyl]-L-lysyl-[protein] + NADH + H(+)</text>
        <dbReference type="Rhea" id="RHEA:15045"/>
        <dbReference type="Rhea" id="RHEA-COMP:10474"/>
        <dbReference type="Rhea" id="RHEA-COMP:10475"/>
        <dbReference type="ChEBI" id="CHEBI:15378"/>
        <dbReference type="ChEBI" id="CHEBI:57540"/>
        <dbReference type="ChEBI" id="CHEBI:57945"/>
        <dbReference type="ChEBI" id="CHEBI:83099"/>
        <dbReference type="ChEBI" id="CHEBI:83100"/>
        <dbReference type="EC" id="1.8.1.4"/>
    </reaction>
</comment>
<reference evidence="20" key="1">
    <citation type="submission" date="2016-10" db="EMBL/GenBank/DDBJ databases">
        <authorList>
            <person name="Varghese N."/>
            <person name="Submissions S."/>
        </authorList>
    </citation>
    <scope>NUCLEOTIDE SEQUENCE [LARGE SCALE GENOMIC DNA]</scope>
    <source>
        <strain evidence="20">DSM 23439</strain>
    </source>
</reference>
<feature type="binding site" evidence="14">
    <location>
        <begin position="332"/>
        <end position="335"/>
    </location>
    <ligand>
        <name>FAD</name>
        <dbReference type="ChEBI" id="CHEBI:57692"/>
    </ligand>
</feature>
<dbReference type="PANTHER" id="PTHR22912">
    <property type="entry name" value="DISULFIDE OXIDOREDUCTASE"/>
    <property type="match status" value="1"/>
</dbReference>
<keyword evidence="8 16" id="KW-0560">Oxidoreductase</keyword>
<dbReference type="InterPro" id="IPR050151">
    <property type="entry name" value="Class-I_Pyr_Nuc-Dis_Oxidored"/>
</dbReference>
<feature type="binding site" evidence="14">
    <location>
        <position position="129"/>
    </location>
    <ligand>
        <name>FAD</name>
        <dbReference type="ChEBI" id="CHEBI:57692"/>
    </ligand>
</feature>
<dbReference type="EC" id="1.8.1.4" evidence="3 16"/>
<keyword evidence="14" id="KW-0547">Nucleotide-binding</keyword>
<dbReference type="SUPFAM" id="SSF51905">
    <property type="entry name" value="FAD/NAD(P)-binding domain"/>
    <property type="match status" value="1"/>
</dbReference>
<feature type="binding site" evidence="14">
    <location>
        <position position="326"/>
    </location>
    <ligand>
        <name>FAD</name>
        <dbReference type="ChEBI" id="CHEBI:57692"/>
    </ligand>
</feature>
<evidence type="ECO:0000256" key="7">
    <source>
        <dbReference type="ARBA" id="ARBA00022827"/>
    </source>
</evidence>
<feature type="binding site" evidence="14">
    <location>
        <position position="65"/>
    </location>
    <ligand>
        <name>FAD</name>
        <dbReference type="ChEBI" id="CHEBI:57692"/>
    </ligand>
</feature>
<gene>
    <name evidence="19" type="ORF">SAMN05421848_0562</name>
</gene>
<name>A0A1I1GMJ2_9GAMM</name>
<dbReference type="InterPro" id="IPR004099">
    <property type="entry name" value="Pyr_nucl-diS_OxRdtase_dimer"/>
</dbReference>
<evidence type="ECO:0000259" key="18">
    <source>
        <dbReference type="Pfam" id="PF07992"/>
    </source>
</evidence>
<keyword evidence="9 14" id="KW-0520">NAD</keyword>
<keyword evidence="20" id="KW-1185">Reference proteome</keyword>
<dbReference type="Proteomes" id="UP000199046">
    <property type="component" value="Unassembled WGS sequence"/>
</dbReference>
<dbReference type="GO" id="GO:0005737">
    <property type="term" value="C:cytoplasm"/>
    <property type="evidence" value="ECO:0007669"/>
    <property type="project" value="UniProtKB-SubCell"/>
</dbReference>
<keyword evidence="5" id="KW-0963">Cytoplasm</keyword>
<evidence type="ECO:0000256" key="12">
    <source>
        <dbReference type="ARBA" id="ARBA00049187"/>
    </source>
</evidence>
<dbReference type="PIRSF" id="PIRSF000350">
    <property type="entry name" value="Mercury_reductase_MerA"/>
    <property type="match status" value="1"/>
</dbReference>
<feature type="domain" description="FAD/NAD(P)-binding" evidence="18">
    <location>
        <begin position="12"/>
        <end position="341"/>
    </location>
</feature>
<evidence type="ECO:0000256" key="15">
    <source>
        <dbReference type="PIRSR" id="PIRSR000350-4"/>
    </source>
</evidence>
<dbReference type="InterPro" id="IPR023753">
    <property type="entry name" value="FAD/NAD-binding_dom"/>
</dbReference>
<evidence type="ECO:0000256" key="4">
    <source>
        <dbReference type="ARBA" id="ARBA00016961"/>
    </source>
</evidence>
<keyword evidence="10" id="KW-1015">Disulfide bond</keyword>
<dbReference type="Pfam" id="PF07992">
    <property type="entry name" value="Pyr_redox_2"/>
    <property type="match status" value="1"/>
</dbReference>
<comment type="miscellaneous">
    <text evidence="16">The active site is a redox-active disulfide bond.</text>
</comment>
<evidence type="ECO:0000313" key="20">
    <source>
        <dbReference type="Proteomes" id="UP000199046"/>
    </source>
</evidence>
<feature type="disulfide bond" description="Redox-active" evidence="15">
    <location>
        <begin position="56"/>
        <end position="61"/>
    </location>
</feature>
<dbReference type="InterPro" id="IPR016156">
    <property type="entry name" value="FAD/NAD-linked_Rdtase_dimer_sf"/>
</dbReference>
<evidence type="ECO:0000313" key="19">
    <source>
        <dbReference type="EMBL" id="SFC10523.1"/>
    </source>
</evidence>